<dbReference type="EMBL" id="LT549890">
    <property type="protein sequence ID" value="SAI83760.1"/>
    <property type="molecule type" value="Genomic_DNA"/>
</dbReference>
<dbReference type="Pfam" id="PF00164">
    <property type="entry name" value="Ribosom_S12_S23"/>
    <property type="match status" value="1"/>
</dbReference>
<gene>
    <name evidence="7" type="primary">rps12</name>
    <name evidence="9" type="ORF">SSOP1_0206</name>
</gene>
<accession>A0A157SXS6</accession>
<keyword evidence="4 7" id="KW-0694">RNA-binding</keyword>
<keyword evidence="3 7" id="KW-0699">rRNA-binding</keyword>
<dbReference type="NCBIfam" id="TIGR00982">
    <property type="entry name" value="uS12_E_A"/>
    <property type="match status" value="1"/>
</dbReference>
<proteinExistence type="inferred from homology"/>
<dbReference type="PATRIC" id="fig|2287.6.peg.1293"/>
<dbReference type="Proteomes" id="UP000076770">
    <property type="component" value="Chromosome i"/>
</dbReference>
<comment type="function">
    <text evidence="7 8">With S4 and S5 plays an important role in translational accuracy. Located at the interface of the 30S and 50S subunits.</text>
</comment>
<protein>
    <recommendedName>
        <fullName evidence="7">Small ribosomal subunit protein uS12</fullName>
    </recommendedName>
</protein>
<evidence type="ECO:0000313" key="10">
    <source>
        <dbReference type="Proteomes" id="UP000076770"/>
    </source>
</evidence>
<dbReference type="InterPro" id="IPR005680">
    <property type="entry name" value="Ribosomal_uS12_euk/arc"/>
</dbReference>
<evidence type="ECO:0000313" key="9">
    <source>
        <dbReference type="EMBL" id="SAI83760.1"/>
    </source>
</evidence>
<dbReference type="SUPFAM" id="SSF50249">
    <property type="entry name" value="Nucleic acid-binding proteins"/>
    <property type="match status" value="1"/>
</dbReference>
<dbReference type="NCBIfam" id="NF003254">
    <property type="entry name" value="PRK04211.1"/>
    <property type="match status" value="1"/>
</dbReference>
<comment type="subunit">
    <text evidence="2 7 8">Part of the 30S ribosomal subunit.</text>
</comment>
<keyword evidence="6 7" id="KW-0687">Ribonucleoprotein</keyword>
<evidence type="ECO:0000256" key="6">
    <source>
        <dbReference type="ARBA" id="ARBA00023274"/>
    </source>
</evidence>
<dbReference type="CDD" id="cd03367">
    <property type="entry name" value="Ribosomal_S23"/>
    <property type="match status" value="1"/>
</dbReference>
<dbReference type="AlphaFoldDB" id="A0A157SXS6"/>
<reference evidence="10" key="1">
    <citation type="submission" date="2016-04" db="EMBL/GenBank/DDBJ databases">
        <authorList>
            <person name="Shah S.A."/>
            <person name="Garrett R.A."/>
        </authorList>
    </citation>
    <scope>NUCLEOTIDE SEQUENCE [LARGE SCALE GENOMIC DNA]</scope>
    <source>
        <strain evidence="10">ATCC 35091 / DSM 1616 / JCM 8930 / NBRC 15331 / P1</strain>
    </source>
</reference>
<evidence type="ECO:0000256" key="3">
    <source>
        <dbReference type="ARBA" id="ARBA00022730"/>
    </source>
</evidence>
<evidence type="ECO:0000256" key="5">
    <source>
        <dbReference type="ARBA" id="ARBA00022980"/>
    </source>
</evidence>
<dbReference type="GO" id="GO:0003735">
    <property type="term" value="F:structural constituent of ribosome"/>
    <property type="evidence" value="ECO:0007669"/>
    <property type="project" value="UniProtKB-UniRule"/>
</dbReference>
<organism evidence="9 10">
    <name type="scientific">Saccharolobus solfataricus</name>
    <name type="common">Sulfolobus solfataricus</name>
    <dbReference type="NCBI Taxonomy" id="2287"/>
    <lineage>
        <taxon>Archaea</taxon>
        <taxon>Thermoproteota</taxon>
        <taxon>Thermoprotei</taxon>
        <taxon>Sulfolobales</taxon>
        <taxon>Sulfolobaceae</taxon>
        <taxon>Saccharolobus</taxon>
    </lineage>
</organism>
<dbReference type="FunFam" id="2.40.50.140:FF:000007">
    <property type="entry name" value="40S ribosomal protein S23"/>
    <property type="match status" value="1"/>
</dbReference>
<comment type="similarity">
    <text evidence="1 7">Belongs to the universal ribosomal protein uS12 family.</text>
</comment>
<dbReference type="GO" id="GO:0015935">
    <property type="term" value="C:small ribosomal subunit"/>
    <property type="evidence" value="ECO:0007669"/>
    <property type="project" value="UniProtKB-UniRule"/>
</dbReference>
<dbReference type="PROSITE" id="PS00055">
    <property type="entry name" value="RIBOSOMAL_S12"/>
    <property type="match status" value="1"/>
</dbReference>
<dbReference type="HAMAP" id="MF_00403_A">
    <property type="entry name" value="Ribosomal_uS12_A"/>
    <property type="match status" value="1"/>
</dbReference>
<dbReference type="PANTHER" id="PTHR11652">
    <property type="entry name" value="30S RIBOSOMAL PROTEIN S12 FAMILY MEMBER"/>
    <property type="match status" value="1"/>
</dbReference>
<dbReference type="InterPro" id="IPR012340">
    <property type="entry name" value="NA-bd_OB-fold"/>
</dbReference>
<dbReference type="Gene3D" id="2.40.50.140">
    <property type="entry name" value="Nucleic acid-binding proteins"/>
    <property type="match status" value="1"/>
</dbReference>
<dbReference type="GO" id="GO:0019843">
    <property type="term" value="F:rRNA binding"/>
    <property type="evidence" value="ECO:0007669"/>
    <property type="project" value="UniProtKB-UniRule"/>
</dbReference>
<sequence length="150" mass="16703">MEKVVKSKSPKGIYAARKLRLKRLKFRRSQRKYKTKILKLKEKYDPLGGAPMARGIVLEKVGIESRQPNSAVRKCVRVQLVRNGRVVTAFVPGDGGVNFIDEHDEVIITGIGGTLGRSMGDLPGVRYKVIMVNGVSLDALYKGKKQKPVR</sequence>
<keyword evidence="5 7" id="KW-0689">Ribosomal protein</keyword>
<evidence type="ECO:0000256" key="8">
    <source>
        <dbReference type="RuleBase" id="RU004490"/>
    </source>
</evidence>
<evidence type="ECO:0000256" key="2">
    <source>
        <dbReference type="ARBA" id="ARBA00011458"/>
    </source>
</evidence>
<dbReference type="GO" id="GO:0006412">
    <property type="term" value="P:translation"/>
    <property type="evidence" value="ECO:0007669"/>
    <property type="project" value="UniProtKB-UniRule"/>
</dbReference>
<evidence type="ECO:0000256" key="1">
    <source>
        <dbReference type="ARBA" id="ARBA00005657"/>
    </source>
</evidence>
<name>A0A157SXS6_SACSO</name>
<dbReference type="InterPro" id="IPR022863">
    <property type="entry name" value="Ribosomal_uS12_arc"/>
</dbReference>
<evidence type="ECO:0000256" key="7">
    <source>
        <dbReference type="HAMAP-Rule" id="MF_00403"/>
    </source>
</evidence>
<evidence type="ECO:0000256" key="4">
    <source>
        <dbReference type="ARBA" id="ARBA00022884"/>
    </source>
</evidence>
<dbReference type="InterPro" id="IPR006032">
    <property type="entry name" value="Ribosomal_uS12"/>
</dbReference>